<dbReference type="InterPro" id="IPR011990">
    <property type="entry name" value="TPR-like_helical_dom_sf"/>
</dbReference>
<dbReference type="AlphaFoldDB" id="A0A0A1T0V1"/>
<evidence type="ECO:0000256" key="1">
    <source>
        <dbReference type="ARBA" id="ARBA00007626"/>
    </source>
</evidence>
<reference evidence="4 5" key="1">
    <citation type="journal article" date="2015" name="Genome Announc.">
        <title>Draft Genome Sequence and Gene Annotation of the Entomopathogenic Fungus Verticillium hemipterigenum.</title>
        <authorList>
            <person name="Horn F."/>
            <person name="Habel A."/>
            <person name="Scharf D.H."/>
            <person name="Dworschak J."/>
            <person name="Brakhage A.A."/>
            <person name="Guthke R."/>
            <person name="Hertweck C."/>
            <person name="Linde J."/>
        </authorList>
    </citation>
    <scope>NUCLEOTIDE SEQUENCE [LARGE SCALE GENOMIC DNA]</scope>
</reference>
<dbReference type="InterPro" id="IPR050872">
    <property type="entry name" value="PPR_P_subfamily"/>
</dbReference>
<proteinExistence type="inferred from homology"/>
<dbReference type="STRING" id="1531966.A0A0A1T0V1"/>
<dbReference type="OrthoDB" id="185373at2759"/>
<dbReference type="InterPro" id="IPR002885">
    <property type="entry name" value="PPR_rpt"/>
</dbReference>
<feature type="repeat" description="PPR" evidence="2">
    <location>
        <begin position="611"/>
        <end position="646"/>
    </location>
</feature>
<dbReference type="Proteomes" id="UP000039046">
    <property type="component" value="Unassembled WGS sequence"/>
</dbReference>
<gene>
    <name evidence="4" type="ORF">VHEMI06508</name>
</gene>
<evidence type="ECO:0000313" key="5">
    <source>
        <dbReference type="Proteomes" id="UP000039046"/>
    </source>
</evidence>
<feature type="region of interest" description="Disordered" evidence="3">
    <location>
        <begin position="54"/>
        <end position="120"/>
    </location>
</feature>
<evidence type="ECO:0000313" key="4">
    <source>
        <dbReference type="EMBL" id="CEJ90746.1"/>
    </source>
</evidence>
<dbReference type="PANTHER" id="PTHR46128:SF343">
    <property type="entry name" value="PENTACOTRIPEPTIDE-REPEAT REGION OF PRORP DOMAIN-CONTAINING PROTEIN"/>
    <property type="match status" value="1"/>
</dbReference>
<accession>A0A0A1T0V1</accession>
<feature type="compositionally biased region" description="Basic and acidic residues" evidence="3">
    <location>
        <begin position="92"/>
        <end position="108"/>
    </location>
</feature>
<evidence type="ECO:0000256" key="2">
    <source>
        <dbReference type="PROSITE-ProRule" id="PRU00708"/>
    </source>
</evidence>
<sequence>MSCRPLLHGLPGRQGAICRACLGTMPLTLPGSRAPYSNHAAQEPAMRTTRRTRLAERRSKTIRRVPPTISSAADPESRPNEQEADDNFTVRYFERTDQNTTELERESDFNTSLDSFGPGDVKPSLDYLEATLQSPKEKAAFGNMIKQMGGLWSGVKNQGDIDNVSAQIEARSKQIDKEIEDATEGLPEDVVDAVRATLRKIQLDTDGVSGGAVAGQVSDIPTKPWTLNQRRKISKLNAAINHAQSEKRRTSVFSQASISAVYRAYHAGRLALARGWVNVPIDVWDFLWSVFATEESVNPHRLSHISLLARDMSDANITLSPAQQILTIEAVFVEGWESRAIENWRRNIPTLGEDKAETFQEFWELGVRMHCRMGNLDQAQRAADKLIARRLDARILMPIIRSWCEKTLDDAPARGWEKYRQMRGLLGKSMKLKDYDQVIAYFLTNGQVENALYAFVDMMSDGQIDLTKQKYMPSVVANKFFLGKWLKRLIGAGDLDGAHNVVEFMMSKGVQASPIQLNGLIGAWQRSGSAANMERAEALGWNMIESRVAFVAARKAKTLQYNKPGRNEPAEYPRATLETFCIMADNFRKRDLHSRQEQLFELFGASEISPDAFMMNQLLESYIQAGKSSEALDLYNTLVVDQGVKPDPHTFTALWKSLPVNRLHIIAPEEVEEHIIDTRKLFAHMVASREVFGSEAMHEQLARKILHSFRRLQDSPGLTIALATLKEVFKFYPSDILTLELAIGTHKLSSDTPALRKALMIAKRDMDFSLLKWAGDEPEKLNGPERGEALHAYLLKLYATEIGNDKEARRMMLGVAKDMGVLELLPAKKGGIV</sequence>
<evidence type="ECO:0000256" key="3">
    <source>
        <dbReference type="SAM" id="MobiDB-lite"/>
    </source>
</evidence>
<organism evidence="4 5">
    <name type="scientific">[Torrubiella] hemipterigena</name>
    <dbReference type="NCBI Taxonomy" id="1531966"/>
    <lineage>
        <taxon>Eukaryota</taxon>
        <taxon>Fungi</taxon>
        <taxon>Dikarya</taxon>
        <taxon>Ascomycota</taxon>
        <taxon>Pezizomycotina</taxon>
        <taxon>Sordariomycetes</taxon>
        <taxon>Hypocreomycetidae</taxon>
        <taxon>Hypocreales</taxon>
        <taxon>Clavicipitaceae</taxon>
        <taxon>Clavicipitaceae incertae sedis</taxon>
        <taxon>'Torrubiella' clade</taxon>
    </lineage>
</organism>
<dbReference type="EMBL" id="CDHN01000003">
    <property type="protein sequence ID" value="CEJ90746.1"/>
    <property type="molecule type" value="Genomic_DNA"/>
</dbReference>
<dbReference type="Gene3D" id="1.25.40.10">
    <property type="entry name" value="Tetratricopeptide repeat domain"/>
    <property type="match status" value="2"/>
</dbReference>
<name>A0A0A1T0V1_9HYPO</name>
<keyword evidence="5" id="KW-1185">Reference proteome</keyword>
<protein>
    <recommendedName>
        <fullName evidence="6">Pentatricopeptide repeat containing protein</fullName>
    </recommendedName>
</protein>
<dbReference type="PROSITE" id="PS51375">
    <property type="entry name" value="PPR"/>
    <property type="match status" value="1"/>
</dbReference>
<dbReference type="HOGENOM" id="CLU_014148_1_0_1"/>
<dbReference type="PANTHER" id="PTHR46128">
    <property type="entry name" value="MITOCHONDRIAL GROUP I INTRON SPLICING FACTOR CCM1"/>
    <property type="match status" value="1"/>
</dbReference>
<comment type="similarity">
    <text evidence="1">Belongs to the PPR family. P subfamily.</text>
</comment>
<evidence type="ECO:0008006" key="6">
    <source>
        <dbReference type="Google" id="ProtNLM"/>
    </source>
</evidence>